<dbReference type="PROSITE" id="PS00994">
    <property type="entry name" value="FHIPEP"/>
    <property type="match status" value="1"/>
</dbReference>
<evidence type="ECO:0000256" key="4">
    <source>
        <dbReference type="ARBA" id="ARBA00022692"/>
    </source>
</evidence>
<accession>A0ABV6C0S2</accession>
<feature type="transmembrane region" description="Helical" evidence="7">
    <location>
        <begin position="271"/>
        <end position="287"/>
    </location>
</feature>
<dbReference type="EMBL" id="JBHLYQ010000024">
    <property type="protein sequence ID" value="MFC0081277.1"/>
    <property type="molecule type" value="Genomic_DNA"/>
</dbReference>
<keyword evidence="7" id="KW-0813">Transport</keyword>
<keyword evidence="9" id="KW-1185">Reference proteome</keyword>
<dbReference type="InterPro" id="IPR001712">
    <property type="entry name" value="T3SS_FHIPEP"/>
</dbReference>
<dbReference type="Gene3D" id="3.40.50.12790">
    <property type="entry name" value="FHIPEP family, domain 4"/>
    <property type="match status" value="1"/>
</dbReference>
<evidence type="ECO:0000256" key="3">
    <source>
        <dbReference type="ARBA" id="ARBA00022475"/>
    </source>
</evidence>
<keyword evidence="8" id="KW-0282">Flagellum</keyword>
<feature type="transmembrane region" description="Helical" evidence="7">
    <location>
        <begin position="190"/>
        <end position="211"/>
    </location>
</feature>
<keyword evidence="7" id="KW-1006">Bacterial flagellum protein export</keyword>
<dbReference type="Gene3D" id="3.40.30.60">
    <property type="entry name" value="FHIPEP family, domain 1"/>
    <property type="match status" value="1"/>
</dbReference>
<keyword evidence="5 7" id="KW-1133">Transmembrane helix</keyword>
<proteinExistence type="inferred from homology"/>
<dbReference type="InterPro" id="IPR042193">
    <property type="entry name" value="FHIPEP_3"/>
</dbReference>
<gene>
    <name evidence="7 8" type="primary">flhA</name>
    <name evidence="8" type="ORF">ACFFRE_03765</name>
</gene>
<keyword evidence="7" id="KW-0653">Protein transport</keyword>
<evidence type="ECO:0000256" key="7">
    <source>
        <dbReference type="RuleBase" id="RU364093"/>
    </source>
</evidence>
<comment type="function">
    <text evidence="7">Required for formation of the rod structure of the flagellar apparatus. Together with FliI and FliH, may constitute the export apparatus of flagellin.</text>
</comment>
<dbReference type="InterPro" id="IPR025505">
    <property type="entry name" value="FHIPEP_CS"/>
</dbReference>
<keyword evidence="8" id="KW-0969">Cilium</keyword>
<dbReference type="PRINTS" id="PR00949">
    <property type="entry name" value="TYPE3IMAPROT"/>
</dbReference>
<feature type="transmembrane region" description="Helical" evidence="7">
    <location>
        <begin position="231"/>
        <end position="250"/>
    </location>
</feature>
<dbReference type="InterPro" id="IPR042196">
    <property type="entry name" value="FHIPEP_4"/>
</dbReference>
<evidence type="ECO:0000256" key="2">
    <source>
        <dbReference type="ARBA" id="ARBA00008835"/>
    </source>
</evidence>
<keyword evidence="6 7" id="KW-0472">Membrane</keyword>
<sequence length="685" mass="72196">MQKRFGLIGVPTGVILIVVMLVVPMPTIVVDLLISANITGAVVVLLMTMHVKRPLDFSVFPSVLLVATLFRLALDVSITRLILLHANAGSVVEAFGHFVVGGQLVVGLVVFLVIIVIQFVVVTSGAGRVAEVAARFTLDAMPGKQMAIDADLNAGLIDQEEARRRRQEIANEADFYGAMDGASKFVRGDAIAAVVLVAISLLGGLGVGIVQKHLSVTQAVHTYSLLSVGDGLVSQIPALLMSIATGIVVTRAATDEEDFGSDLLSQVRRQHRAVTIAGAVLLVMGLVPGLPNIPFLLTGGAVVFLGRRLARQETRAEQGEDAEAAEAEPVLDTPQALAAAARVEPLELELAPTIIDLVDPGRGGDLLARVKALRHKLAQERGVIVPPVRTRDNLSLPDHAYAIRLQGVEVARGTAPPGRLLAIGEGIDRLPGGTTTEPVFGLPAKWIPTELRHQALVAGATVIDRSSVVTTHLGEVATANAGRLLSAQQVRVLLDSLKQTDPALVEEMAAAQVTLTDLHRVLAGLLDEGVAIRDLVSIVQAVTERARLSGTKDHEALIEAARAALGPAISSQYATDGVLPVVTLDPRLERTLTEAVRPGDDGSVLAAPPETLEALAQEIQGLIRQVEQQGREAVVLCASRLRPALHRLLSAVAPRLAVLSVHELAPHLKIERIGVVNVASPAAAV</sequence>
<keyword evidence="8" id="KW-0966">Cell projection</keyword>
<dbReference type="InterPro" id="IPR006301">
    <property type="entry name" value="FlhA"/>
</dbReference>
<dbReference type="InterPro" id="IPR042194">
    <property type="entry name" value="FHIPEP_1"/>
</dbReference>
<comment type="subcellular location">
    <subcellularLocation>
        <location evidence="1 7">Cell membrane</location>
        <topology evidence="1 7">Multi-pass membrane protein</topology>
    </subcellularLocation>
</comment>
<evidence type="ECO:0000256" key="5">
    <source>
        <dbReference type="ARBA" id="ARBA00022989"/>
    </source>
</evidence>
<dbReference type="PANTHER" id="PTHR30161">
    <property type="entry name" value="FLAGELLAR EXPORT PROTEIN, MEMBRANE FLHA SUBUNIT-RELATED"/>
    <property type="match status" value="1"/>
</dbReference>
<evidence type="ECO:0000313" key="8">
    <source>
        <dbReference type="EMBL" id="MFC0081277.1"/>
    </source>
</evidence>
<feature type="transmembrane region" description="Helical" evidence="7">
    <location>
        <begin position="7"/>
        <end position="26"/>
    </location>
</feature>
<evidence type="ECO:0000256" key="6">
    <source>
        <dbReference type="ARBA" id="ARBA00023136"/>
    </source>
</evidence>
<organism evidence="8 9">
    <name type="scientific">Aciditerrimonas ferrireducens</name>
    <dbReference type="NCBI Taxonomy" id="667306"/>
    <lineage>
        <taxon>Bacteria</taxon>
        <taxon>Bacillati</taxon>
        <taxon>Actinomycetota</taxon>
        <taxon>Acidimicrobiia</taxon>
        <taxon>Acidimicrobiales</taxon>
        <taxon>Acidimicrobiaceae</taxon>
        <taxon>Aciditerrimonas</taxon>
    </lineage>
</organism>
<feature type="transmembrane region" description="Helical" evidence="7">
    <location>
        <begin position="63"/>
        <end position="83"/>
    </location>
</feature>
<name>A0ABV6C0S2_9ACTN</name>
<feature type="transmembrane region" description="Helical" evidence="7">
    <location>
        <begin position="32"/>
        <end position="51"/>
    </location>
</feature>
<comment type="caution">
    <text evidence="8">The sequence shown here is derived from an EMBL/GenBank/DDBJ whole genome shotgun (WGS) entry which is preliminary data.</text>
</comment>
<dbReference type="RefSeq" id="WP_377788372.1">
    <property type="nucleotide sequence ID" value="NZ_JBHLYQ010000024.1"/>
</dbReference>
<protein>
    <recommendedName>
        <fullName evidence="7">Flagellar biosynthesis protein FlhA</fullName>
    </recommendedName>
</protein>
<keyword evidence="3 7" id="KW-1003">Cell membrane</keyword>
<reference evidence="8 9" key="1">
    <citation type="submission" date="2024-09" db="EMBL/GenBank/DDBJ databases">
        <authorList>
            <person name="Sun Q."/>
            <person name="Mori K."/>
        </authorList>
    </citation>
    <scope>NUCLEOTIDE SEQUENCE [LARGE SCALE GENOMIC DNA]</scope>
    <source>
        <strain evidence="8 9">JCM 15389</strain>
    </source>
</reference>
<dbReference type="Gene3D" id="1.10.8.540">
    <property type="entry name" value="FHIPEP family, domain 3"/>
    <property type="match status" value="1"/>
</dbReference>
<keyword evidence="4 7" id="KW-0812">Transmembrane</keyword>
<dbReference type="NCBIfam" id="TIGR01398">
    <property type="entry name" value="FlhA"/>
    <property type="match status" value="1"/>
</dbReference>
<evidence type="ECO:0000256" key="1">
    <source>
        <dbReference type="ARBA" id="ARBA00004651"/>
    </source>
</evidence>
<dbReference type="PANTHER" id="PTHR30161:SF1">
    <property type="entry name" value="FLAGELLAR BIOSYNTHESIS PROTEIN FLHA-RELATED"/>
    <property type="match status" value="1"/>
</dbReference>
<comment type="similarity">
    <text evidence="2 7">Belongs to the FHIPEP (flagella/HR/invasion proteins export pore) family.</text>
</comment>
<keyword evidence="7" id="KW-1005">Bacterial flagellum biogenesis</keyword>
<dbReference type="PIRSF" id="PIRSF005419">
    <property type="entry name" value="FlhA"/>
    <property type="match status" value="1"/>
</dbReference>
<feature type="transmembrane region" description="Helical" evidence="7">
    <location>
        <begin position="95"/>
        <end position="121"/>
    </location>
</feature>
<dbReference type="Pfam" id="PF00771">
    <property type="entry name" value="FHIPEP"/>
    <property type="match status" value="1"/>
</dbReference>
<evidence type="ECO:0000313" key="9">
    <source>
        <dbReference type="Proteomes" id="UP001589788"/>
    </source>
</evidence>
<dbReference type="Proteomes" id="UP001589788">
    <property type="component" value="Unassembled WGS sequence"/>
</dbReference>